<dbReference type="PaxDb" id="190192-MK1281"/>
<gene>
    <name evidence="3" type="ordered locus">MK1281</name>
</gene>
<dbReference type="Proteomes" id="UP000001826">
    <property type="component" value="Chromosome"/>
</dbReference>
<dbReference type="HOGENOM" id="CLU_1329477_0_0_2"/>
<proteinExistence type="predicted"/>
<keyword evidence="2" id="KW-1133">Transmembrane helix</keyword>
<reference evidence="3 4" key="1">
    <citation type="journal article" date="2002" name="Proc. Natl. Acad. Sci. U.S.A.">
        <title>The complete genome of hyperthermophile Methanopyrus kandleri AV19 and monophyly of archaeal methanogens.</title>
        <authorList>
            <person name="Slesarev A.I."/>
            <person name="Mezhevaya K.V."/>
            <person name="Makarova K.S."/>
            <person name="Polushin N.N."/>
            <person name="Shcherbinina O.V."/>
            <person name="Shakhova V.V."/>
            <person name="Belova G.I."/>
            <person name="Aravind L."/>
            <person name="Natale D.A."/>
            <person name="Rogozin I.B."/>
            <person name="Tatusov R.L."/>
            <person name="Wolf Y.I."/>
            <person name="Stetter K.O."/>
            <person name="Malykh A.G."/>
            <person name="Koonin E.V."/>
            <person name="Kozyavkin S.A."/>
        </authorList>
    </citation>
    <scope>NUCLEOTIDE SEQUENCE [LARGE SCALE GENOMIC DNA]</scope>
    <source>
        <strain evidence="4">AV19 / DSM 6324 / JCM 9639 / NBRC 100938</strain>
    </source>
</reference>
<keyword evidence="2" id="KW-0472">Membrane</keyword>
<evidence type="ECO:0000256" key="2">
    <source>
        <dbReference type="SAM" id="Phobius"/>
    </source>
</evidence>
<feature type="region of interest" description="Disordered" evidence="1">
    <location>
        <begin position="162"/>
        <end position="193"/>
    </location>
</feature>
<dbReference type="EnsemblBacteria" id="AAM02494">
    <property type="protein sequence ID" value="AAM02494"/>
    <property type="gene ID" value="MK1281"/>
</dbReference>
<feature type="transmembrane region" description="Helical" evidence="2">
    <location>
        <begin position="12"/>
        <end position="33"/>
    </location>
</feature>
<name>Q8TVV7_METKA</name>
<evidence type="ECO:0000256" key="1">
    <source>
        <dbReference type="SAM" id="MobiDB-lite"/>
    </source>
</evidence>
<organism evidence="3 4">
    <name type="scientific">Methanopyrus kandleri (strain AV19 / DSM 6324 / JCM 9639 / NBRC 100938)</name>
    <dbReference type="NCBI Taxonomy" id="190192"/>
    <lineage>
        <taxon>Archaea</taxon>
        <taxon>Methanobacteriati</taxon>
        <taxon>Methanobacteriota</taxon>
        <taxon>Methanomada group</taxon>
        <taxon>Methanopyri</taxon>
        <taxon>Methanopyrales</taxon>
        <taxon>Methanopyraceae</taxon>
        <taxon>Methanopyrus</taxon>
    </lineage>
</organism>
<sequence>MGVPPTSWYHVIHVLAILVVLIAISQFLGTLIITRRSRRLRSKAERILEIVEKAEESSDAVFRGEGTAEELDRELSELLKIPDTSVALRFGIAMMNVWETKGREDALDEALRLIDSESLEAFEPYLIPFDVRLRTTHVRMSTWNRIRGLIVPLGWSVQRSKRRGRPIAPERTTRDRPLRGMSLGFGRHRSGRPETPRVRVRWDYRK</sequence>
<dbReference type="AlphaFoldDB" id="Q8TVV7"/>
<dbReference type="RefSeq" id="WP_011019649.1">
    <property type="nucleotide sequence ID" value="NC_003551.1"/>
</dbReference>
<dbReference type="KEGG" id="mka:MK1281"/>
<dbReference type="InParanoid" id="Q8TVV7"/>
<dbReference type="GeneID" id="1477876"/>
<protein>
    <submittedName>
        <fullName evidence="3">Uncharacterized protein specific for M.kandleri, MK-14 family</fullName>
    </submittedName>
</protein>
<evidence type="ECO:0000313" key="4">
    <source>
        <dbReference type="Proteomes" id="UP000001826"/>
    </source>
</evidence>
<accession>Q8TVV7</accession>
<keyword evidence="4" id="KW-1185">Reference proteome</keyword>
<keyword evidence="2" id="KW-0812">Transmembrane</keyword>
<evidence type="ECO:0000313" key="3">
    <source>
        <dbReference type="EMBL" id="AAM02494.1"/>
    </source>
</evidence>
<dbReference type="EMBL" id="AE009439">
    <property type="protein sequence ID" value="AAM02494.1"/>
    <property type="molecule type" value="Genomic_DNA"/>
</dbReference>